<dbReference type="EMBL" id="SJPM01000007">
    <property type="protein sequence ID" value="TWT95052.1"/>
    <property type="molecule type" value="Genomic_DNA"/>
</dbReference>
<evidence type="ECO:0000313" key="2">
    <source>
        <dbReference type="EMBL" id="TWT95052.1"/>
    </source>
</evidence>
<feature type="region of interest" description="Disordered" evidence="1">
    <location>
        <begin position="84"/>
        <end position="110"/>
    </location>
</feature>
<keyword evidence="3" id="KW-1185">Reference proteome</keyword>
<evidence type="ECO:0000256" key="1">
    <source>
        <dbReference type="SAM" id="MobiDB-lite"/>
    </source>
</evidence>
<name>A0A5C6A509_9BACT</name>
<reference evidence="2 3" key="1">
    <citation type="submission" date="2019-02" db="EMBL/GenBank/DDBJ databases">
        <title>Deep-cultivation of Planctomycetes and their phenomic and genomic characterization uncovers novel biology.</title>
        <authorList>
            <person name="Wiegand S."/>
            <person name="Jogler M."/>
            <person name="Boedeker C."/>
            <person name="Pinto D."/>
            <person name="Vollmers J."/>
            <person name="Rivas-Marin E."/>
            <person name="Kohn T."/>
            <person name="Peeters S.H."/>
            <person name="Heuer A."/>
            <person name="Rast P."/>
            <person name="Oberbeckmann S."/>
            <person name="Bunk B."/>
            <person name="Jeske O."/>
            <person name="Meyerdierks A."/>
            <person name="Storesund J.E."/>
            <person name="Kallscheuer N."/>
            <person name="Luecker S."/>
            <person name="Lage O.M."/>
            <person name="Pohl T."/>
            <person name="Merkel B.J."/>
            <person name="Hornburger P."/>
            <person name="Mueller R.-W."/>
            <person name="Bruemmer F."/>
            <person name="Labrenz M."/>
            <person name="Spormann A.M."/>
            <person name="Op Den Camp H."/>
            <person name="Overmann J."/>
            <person name="Amann R."/>
            <person name="Jetten M.S.M."/>
            <person name="Mascher T."/>
            <person name="Medema M.H."/>
            <person name="Devos D.P."/>
            <person name="Kaster A.-K."/>
            <person name="Ovreas L."/>
            <person name="Rohde M."/>
            <person name="Galperin M.Y."/>
            <person name="Jogler C."/>
        </authorList>
    </citation>
    <scope>NUCLEOTIDE SEQUENCE [LARGE SCALE GENOMIC DNA]</scope>
    <source>
        <strain evidence="2 3">Pla100</strain>
    </source>
</reference>
<comment type="caution">
    <text evidence="2">The sequence shown here is derived from an EMBL/GenBank/DDBJ whole genome shotgun (WGS) entry which is preliminary data.</text>
</comment>
<accession>A0A5C6A509</accession>
<proteinExistence type="predicted"/>
<gene>
    <name evidence="2" type="ORF">Pla100_36310</name>
</gene>
<organism evidence="2 3">
    <name type="scientific">Neorhodopirellula pilleata</name>
    <dbReference type="NCBI Taxonomy" id="2714738"/>
    <lineage>
        <taxon>Bacteria</taxon>
        <taxon>Pseudomonadati</taxon>
        <taxon>Planctomycetota</taxon>
        <taxon>Planctomycetia</taxon>
        <taxon>Pirellulales</taxon>
        <taxon>Pirellulaceae</taxon>
        <taxon>Neorhodopirellula</taxon>
    </lineage>
</organism>
<protein>
    <submittedName>
        <fullName evidence="2">Uncharacterized protein</fullName>
    </submittedName>
</protein>
<evidence type="ECO:0000313" key="3">
    <source>
        <dbReference type="Proteomes" id="UP000316213"/>
    </source>
</evidence>
<dbReference type="AlphaFoldDB" id="A0A5C6A509"/>
<sequence>MRSRSASNGIGRRGKSKHAEYWHRRLANPKPHPAVAPRLPNRFILIVPMLTHGANCYRRSATPRPFHAHHPPAAEPRQQLAPCVSMGTPEQNESPSRGAATHPADASPSLSQTILADRVARENGRLLLSAEDCIEGFRGPHSAQQQRHSCSICASSLISMFMRWFTSLYYSTIISR</sequence>
<dbReference type="Proteomes" id="UP000316213">
    <property type="component" value="Unassembled WGS sequence"/>
</dbReference>